<keyword evidence="1" id="KW-0040">ANK repeat</keyword>
<gene>
    <name evidence="2" type="ORF">HJC23_004979</name>
</gene>
<dbReference type="InterPro" id="IPR002110">
    <property type="entry name" value="Ankyrin_rpt"/>
</dbReference>
<name>A0ABD3NF29_9STRA</name>
<evidence type="ECO:0000313" key="2">
    <source>
        <dbReference type="EMBL" id="KAL3774523.1"/>
    </source>
</evidence>
<protein>
    <recommendedName>
        <fullName evidence="4">Methyltransferase domain-containing protein</fullName>
    </recommendedName>
</protein>
<dbReference type="AlphaFoldDB" id="A0ABD3NF29"/>
<dbReference type="EMBL" id="JABMIG020000587">
    <property type="protein sequence ID" value="KAL3774523.1"/>
    <property type="molecule type" value="Genomic_DNA"/>
</dbReference>
<evidence type="ECO:0008006" key="4">
    <source>
        <dbReference type="Google" id="ProtNLM"/>
    </source>
</evidence>
<dbReference type="PROSITE" id="PS50297">
    <property type="entry name" value="ANK_REP_REGION"/>
    <property type="match status" value="1"/>
</dbReference>
<dbReference type="SUPFAM" id="SSF48403">
    <property type="entry name" value="Ankyrin repeat"/>
    <property type="match status" value="1"/>
</dbReference>
<sequence>MNLMASNDEAMVRNVLRVNRKVALQQLHDAAQLGDIVSVQAIFEGHNELSVNETRKGKNTILHTALFHNQEGILLDYLIQKGADVNCANSKGLTPLVVAIIYCKEGKAIEKLTAAGAIYDLAIETGSFQGMFLLDVAKKYKNENAISRLKYLFDRKDAEKDVLLKDKVPRGRAICPICNQSVRYPTQMSRILDHQADVEKNFELYGEYGGKKKKQKIYTSRKYLDQFLSHSNGEAYRKLCRIEFHATENMSLRKEISESYAVIEAVQKCCAKLSNLPEQVGGTFELRNIFLIDLCSGKGITSALGAALYPERNFFLSIDKMLPHTVPHHFFNDEQHVSYISRDILCEEVFHELEKLVHQQTYVEGRTAILVGMHLCGVLSERAIDFFERISAIRGIVLSPCCLPKKHELKTLHFNPAHKEKGCDPYPQWCNYLKERVHGFYSSGGVEDVVMYNDIEMHTEKNAIVIGVRN</sequence>
<reference evidence="2 3" key="1">
    <citation type="journal article" date="2020" name="G3 (Bethesda)">
        <title>Improved Reference Genome for Cyclotella cryptica CCMP332, a Model for Cell Wall Morphogenesis, Salinity Adaptation, and Lipid Production in Diatoms (Bacillariophyta).</title>
        <authorList>
            <person name="Roberts W.R."/>
            <person name="Downey K.M."/>
            <person name="Ruck E.C."/>
            <person name="Traller J.C."/>
            <person name="Alverson A.J."/>
        </authorList>
    </citation>
    <scope>NUCLEOTIDE SEQUENCE [LARGE SCALE GENOMIC DNA]</scope>
    <source>
        <strain evidence="2 3">CCMP332</strain>
    </source>
</reference>
<dbReference type="Proteomes" id="UP001516023">
    <property type="component" value="Unassembled WGS sequence"/>
</dbReference>
<proteinExistence type="predicted"/>
<accession>A0ABD3NF29</accession>
<feature type="repeat" description="ANK" evidence="1">
    <location>
        <begin position="57"/>
        <end position="90"/>
    </location>
</feature>
<dbReference type="Pfam" id="PF12796">
    <property type="entry name" value="Ank_2"/>
    <property type="match status" value="1"/>
</dbReference>
<evidence type="ECO:0000313" key="3">
    <source>
        <dbReference type="Proteomes" id="UP001516023"/>
    </source>
</evidence>
<evidence type="ECO:0000256" key="1">
    <source>
        <dbReference type="PROSITE-ProRule" id="PRU00023"/>
    </source>
</evidence>
<dbReference type="PROSITE" id="PS50088">
    <property type="entry name" value="ANK_REPEAT"/>
    <property type="match status" value="1"/>
</dbReference>
<dbReference type="InterPro" id="IPR036770">
    <property type="entry name" value="Ankyrin_rpt-contain_sf"/>
</dbReference>
<comment type="caution">
    <text evidence="2">The sequence shown here is derived from an EMBL/GenBank/DDBJ whole genome shotgun (WGS) entry which is preliminary data.</text>
</comment>
<keyword evidence="3" id="KW-1185">Reference proteome</keyword>
<organism evidence="2 3">
    <name type="scientific">Cyclotella cryptica</name>
    <dbReference type="NCBI Taxonomy" id="29204"/>
    <lineage>
        <taxon>Eukaryota</taxon>
        <taxon>Sar</taxon>
        <taxon>Stramenopiles</taxon>
        <taxon>Ochrophyta</taxon>
        <taxon>Bacillariophyta</taxon>
        <taxon>Coscinodiscophyceae</taxon>
        <taxon>Thalassiosirophycidae</taxon>
        <taxon>Stephanodiscales</taxon>
        <taxon>Stephanodiscaceae</taxon>
        <taxon>Cyclotella</taxon>
    </lineage>
</organism>
<dbReference type="Gene3D" id="1.25.40.20">
    <property type="entry name" value="Ankyrin repeat-containing domain"/>
    <property type="match status" value="1"/>
</dbReference>